<accession>A0ABD0KDD7</accession>
<reference evidence="1 2" key="1">
    <citation type="journal article" date="2023" name="Sci. Data">
        <title>Genome assembly of the Korean intertidal mud-creeper Batillaria attramentaria.</title>
        <authorList>
            <person name="Patra A.K."/>
            <person name="Ho P.T."/>
            <person name="Jun S."/>
            <person name="Lee S.J."/>
            <person name="Kim Y."/>
            <person name="Won Y.J."/>
        </authorList>
    </citation>
    <scope>NUCLEOTIDE SEQUENCE [LARGE SCALE GENOMIC DNA]</scope>
    <source>
        <strain evidence="1">Wonlab-2016</strain>
    </source>
</reference>
<name>A0ABD0KDD7_9CAEN</name>
<dbReference type="Proteomes" id="UP001519460">
    <property type="component" value="Unassembled WGS sequence"/>
</dbReference>
<dbReference type="AlphaFoldDB" id="A0ABD0KDD7"/>
<dbReference type="InterPro" id="IPR018247">
    <property type="entry name" value="EF_Hand_1_Ca_BS"/>
</dbReference>
<evidence type="ECO:0000313" key="2">
    <source>
        <dbReference type="Proteomes" id="UP001519460"/>
    </source>
</evidence>
<comment type="caution">
    <text evidence="1">The sequence shown here is derived from an EMBL/GenBank/DDBJ whole genome shotgun (WGS) entry which is preliminary data.</text>
</comment>
<sequence>MLRTARRMAGMPLPPVKYQCNRSPEERQLQFDFHQFLEDIDRNYDRHVQKVEGDPIADNAIFDLATWVGVSTTRYKLNGAAAFAMYHLLDMDMSGDLSREDFANSRLDTDSQYYSQNTILYKLLYGLDYVTPVKRRRCPESSFCLQRLPGSGSLEDDFLEHARIHQQIMQLASQNPYFKVQEGAPEEPLCSRCQCSLESLSLTRSKDKQ</sequence>
<dbReference type="EMBL" id="JACVVK020000199">
    <property type="protein sequence ID" value="KAK7485101.1"/>
    <property type="molecule type" value="Genomic_DNA"/>
</dbReference>
<feature type="non-terminal residue" evidence="1">
    <location>
        <position position="209"/>
    </location>
</feature>
<protein>
    <submittedName>
        <fullName evidence="1">Uncharacterized protein</fullName>
    </submittedName>
</protein>
<dbReference type="PROSITE" id="PS00018">
    <property type="entry name" value="EF_HAND_1"/>
    <property type="match status" value="1"/>
</dbReference>
<proteinExistence type="predicted"/>
<gene>
    <name evidence="1" type="ORF">BaRGS_00023641</name>
</gene>
<keyword evidence="2" id="KW-1185">Reference proteome</keyword>
<evidence type="ECO:0000313" key="1">
    <source>
        <dbReference type="EMBL" id="KAK7485101.1"/>
    </source>
</evidence>
<organism evidence="1 2">
    <name type="scientific">Batillaria attramentaria</name>
    <dbReference type="NCBI Taxonomy" id="370345"/>
    <lineage>
        <taxon>Eukaryota</taxon>
        <taxon>Metazoa</taxon>
        <taxon>Spiralia</taxon>
        <taxon>Lophotrochozoa</taxon>
        <taxon>Mollusca</taxon>
        <taxon>Gastropoda</taxon>
        <taxon>Caenogastropoda</taxon>
        <taxon>Sorbeoconcha</taxon>
        <taxon>Cerithioidea</taxon>
        <taxon>Batillariidae</taxon>
        <taxon>Batillaria</taxon>
    </lineage>
</organism>